<name>A0A8J7CF38_9CYAN</name>
<keyword evidence="5" id="KW-1185">Reference proteome</keyword>
<accession>A0A8J7CF38</accession>
<dbReference type="InterPro" id="IPR024370">
    <property type="entry name" value="PBP_domain"/>
</dbReference>
<dbReference type="SUPFAM" id="SSF53850">
    <property type="entry name" value="Periplasmic binding protein-like II"/>
    <property type="match status" value="1"/>
</dbReference>
<evidence type="ECO:0000313" key="5">
    <source>
        <dbReference type="Proteomes" id="UP000629098"/>
    </source>
</evidence>
<protein>
    <submittedName>
        <fullName evidence="4">Substrate-binding domain-containing protein</fullName>
    </submittedName>
</protein>
<dbReference type="PANTHER" id="PTHR30570">
    <property type="entry name" value="PERIPLASMIC PHOSPHATE BINDING COMPONENT OF PHOSPHATE ABC TRANSPORTER"/>
    <property type="match status" value="1"/>
</dbReference>
<dbReference type="AlphaFoldDB" id="A0A8J7CF38"/>
<evidence type="ECO:0000259" key="3">
    <source>
        <dbReference type="Pfam" id="PF12849"/>
    </source>
</evidence>
<dbReference type="InterPro" id="IPR050811">
    <property type="entry name" value="Phosphate_ABC_transporter"/>
</dbReference>
<dbReference type="RefSeq" id="WP_190831079.1">
    <property type="nucleotide sequence ID" value="NZ_CAWPPI010000067.1"/>
</dbReference>
<dbReference type="Pfam" id="PF00691">
    <property type="entry name" value="OmpA"/>
    <property type="match status" value="1"/>
</dbReference>
<comment type="caution">
    <text evidence="4">The sequence shown here is derived from an EMBL/GenBank/DDBJ whole genome shotgun (WGS) entry which is preliminary data.</text>
</comment>
<evidence type="ECO:0000313" key="4">
    <source>
        <dbReference type="EMBL" id="MBD2774285.1"/>
    </source>
</evidence>
<dbReference type="SUPFAM" id="SSF103088">
    <property type="entry name" value="OmpA-like"/>
    <property type="match status" value="1"/>
</dbReference>
<evidence type="ECO:0000256" key="1">
    <source>
        <dbReference type="ARBA" id="ARBA00022729"/>
    </source>
</evidence>
<dbReference type="InterPro" id="IPR006665">
    <property type="entry name" value="OmpA-like"/>
</dbReference>
<dbReference type="PANTHER" id="PTHR30570:SF1">
    <property type="entry name" value="PHOSPHATE-BINDING PROTEIN PSTS"/>
    <property type="match status" value="1"/>
</dbReference>
<reference evidence="4" key="1">
    <citation type="submission" date="2020-09" db="EMBL/GenBank/DDBJ databases">
        <title>Iningainema tapete sp. nov. (Scytonemataceae, Cyanobacteria) from greenhouses in central Florida (USA) produces two types of nodularin with biosynthetic potential for microcystin-LR and anabaenopeptins.</title>
        <authorList>
            <person name="Berthold D.E."/>
            <person name="Lefler F.W."/>
            <person name="Huang I.-S."/>
            <person name="Abdulla H."/>
            <person name="Zimba P.V."/>
            <person name="Laughinghouse H.D. IV."/>
        </authorList>
    </citation>
    <scope>NUCLEOTIDE SEQUENCE</scope>
    <source>
        <strain evidence="4">BLCCT55</strain>
    </source>
</reference>
<organism evidence="4 5">
    <name type="scientific">Iningainema tapete BLCC-T55</name>
    <dbReference type="NCBI Taxonomy" id="2748662"/>
    <lineage>
        <taxon>Bacteria</taxon>
        <taxon>Bacillati</taxon>
        <taxon>Cyanobacteriota</taxon>
        <taxon>Cyanophyceae</taxon>
        <taxon>Nostocales</taxon>
        <taxon>Scytonemataceae</taxon>
        <taxon>Iningainema tapete</taxon>
    </lineage>
</organism>
<dbReference type="Gene3D" id="3.40.190.10">
    <property type="entry name" value="Periplasmic binding protein-like II"/>
    <property type="match status" value="2"/>
</dbReference>
<dbReference type="Pfam" id="PF12849">
    <property type="entry name" value="PBP_like_2"/>
    <property type="match status" value="1"/>
</dbReference>
<proteinExistence type="predicted"/>
<feature type="domain" description="OmpA-like" evidence="2">
    <location>
        <begin position="348"/>
        <end position="415"/>
    </location>
</feature>
<evidence type="ECO:0000259" key="2">
    <source>
        <dbReference type="Pfam" id="PF00691"/>
    </source>
</evidence>
<sequence length="437" mass="49486">MPVRFPKPLEPKVTVKICGSTTLGEDFALQYLDTFSKLNRAASITTKYDTTKSGTNLNITVDADFRNVPKNQRMPDFPEEISSLRFDVDSKGTKDGFEQLLNQRCDISMASTNIAKTDYKKNGDKLAEKYIGSDAIAIIVNKSKSNTDSLNGEQLKSIFSGRDKTWTVFSRDDTSGTTRELMEYLKLNQLTGEKVKTNIEMLKKVAENENAIGYLSYSFLEYKNADVHIVPVKESAEVNLAPNPTNIIYRRCAMIRKLYFYIPSISGDKPPETKIANLLYEYATTETGQVTLRNAGFIPTSNIQDYREPPKYPLFDNINEVYDGLKDSVLYTALFTKDSNIPREKDRDDLLKWADKQSNEDPLVLIGHTDNQGSVRYNKGLSIERAEEIRTILKEKGFDVADTYGLGQQYQKDKADESRRVEIYSLSKLKEVTGVTE</sequence>
<keyword evidence="1" id="KW-0732">Signal</keyword>
<feature type="domain" description="PBP" evidence="3">
    <location>
        <begin position="79"/>
        <end position="264"/>
    </location>
</feature>
<dbReference type="EMBL" id="JACXAE010000067">
    <property type="protein sequence ID" value="MBD2774285.1"/>
    <property type="molecule type" value="Genomic_DNA"/>
</dbReference>
<dbReference type="Gene3D" id="3.30.1330.60">
    <property type="entry name" value="OmpA-like domain"/>
    <property type="match status" value="1"/>
</dbReference>
<gene>
    <name evidence="4" type="ORF">ICL16_19960</name>
</gene>
<dbReference type="Proteomes" id="UP000629098">
    <property type="component" value="Unassembled WGS sequence"/>
</dbReference>
<dbReference type="InterPro" id="IPR036737">
    <property type="entry name" value="OmpA-like_sf"/>
</dbReference>